<evidence type="ECO:0000256" key="3">
    <source>
        <dbReference type="ARBA" id="ARBA00022833"/>
    </source>
</evidence>
<sequence>MAEFTSLGKHCSVPYCKQLDFLPFCCNQCSKIFCSNHRLEDSHDCTRENVISPSGAYTGPKGYTCSLQGCINRELTPIVCEHCQKSFCLSHRHQQDHTCSKLVEERNAESSEQVISRTAEHIKNIIATKPAIVRKPKGAKSNKTAARLSLMKMKMSAVGEKRIPEEEKVYLCVYLPQENKEKEIIMYFSKVWSVGHVVDCIADKVGIRNDNNLQHSKKLRLFTSDDGNLLPTEQTLESLVQEGILFSGSSLILEYVDNSCLSLNNTEIYTKKIC</sequence>
<dbReference type="EMBL" id="JAEAOA010000078">
    <property type="protein sequence ID" value="KAK3604533.1"/>
    <property type="molecule type" value="Genomic_DNA"/>
</dbReference>
<keyword evidence="1" id="KW-0479">Metal-binding</keyword>
<evidence type="ECO:0000256" key="4">
    <source>
        <dbReference type="PROSITE-ProRule" id="PRU00449"/>
    </source>
</evidence>
<dbReference type="PROSITE" id="PS51039">
    <property type="entry name" value="ZF_AN1"/>
    <property type="match status" value="2"/>
</dbReference>
<dbReference type="Pfam" id="PF25327">
    <property type="entry name" value="UBL_ZFAND1"/>
    <property type="match status" value="1"/>
</dbReference>
<evidence type="ECO:0000259" key="5">
    <source>
        <dbReference type="PROSITE" id="PS51039"/>
    </source>
</evidence>
<dbReference type="AlphaFoldDB" id="A0AAE0T6S8"/>
<reference evidence="6" key="3">
    <citation type="submission" date="2023-05" db="EMBL/GenBank/DDBJ databases">
        <authorList>
            <person name="Smith C.H."/>
        </authorList>
    </citation>
    <scope>NUCLEOTIDE SEQUENCE</scope>
    <source>
        <strain evidence="6">CHS0354</strain>
        <tissue evidence="6">Mantle</tissue>
    </source>
</reference>
<evidence type="ECO:0000256" key="1">
    <source>
        <dbReference type="ARBA" id="ARBA00022723"/>
    </source>
</evidence>
<gene>
    <name evidence="6" type="ORF">CHS0354_000355</name>
</gene>
<comment type="caution">
    <text evidence="6">The sequence shown here is derived from an EMBL/GenBank/DDBJ whole genome shotgun (WGS) entry which is preliminary data.</text>
</comment>
<dbReference type="Gene3D" id="4.10.1110.10">
    <property type="entry name" value="AN1-like Zinc finger"/>
    <property type="match status" value="2"/>
</dbReference>
<evidence type="ECO:0000313" key="6">
    <source>
        <dbReference type="EMBL" id="KAK3604533.1"/>
    </source>
</evidence>
<evidence type="ECO:0000313" key="7">
    <source>
        <dbReference type="Proteomes" id="UP001195483"/>
    </source>
</evidence>
<dbReference type="InterPro" id="IPR057358">
    <property type="entry name" value="UBL_ZFAND1-like"/>
</dbReference>
<dbReference type="SUPFAM" id="SSF118310">
    <property type="entry name" value="AN1-like Zinc finger"/>
    <property type="match status" value="2"/>
</dbReference>
<evidence type="ECO:0000256" key="2">
    <source>
        <dbReference type="ARBA" id="ARBA00022771"/>
    </source>
</evidence>
<feature type="domain" description="AN1-type" evidence="5">
    <location>
        <begin position="59"/>
        <end position="107"/>
    </location>
</feature>
<organism evidence="6 7">
    <name type="scientific">Potamilus streckersoni</name>
    <dbReference type="NCBI Taxonomy" id="2493646"/>
    <lineage>
        <taxon>Eukaryota</taxon>
        <taxon>Metazoa</taxon>
        <taxon>Spiralia</taxon>
        <taxon>Lophotrochozoa</taxon>
        <taxon>Mollusca</taxon>
        <taxon>Bivalvia</taxon>
        <taxon>Autobranchia</taxon>
        <taxon>Heteroconchia</taxon>
        <taxon>Palaeoheterodonta</taxon>
        <taxon>Unionida</taxon>
        <taxon>Unionoidea</taxon>
        <taxon>Unionidae</taxon>
        <taxon>Ambleminae</taxon>
        <taxon>Lampsilini</taxon>
        <taxon>Potamilus</taxon>
    </lineage>
</organism>
<name>A0AAE0T6S8_9BIVA</name>
<feature type="domain" description="AN1-type" evidence="5">
    <location>
        <begin position="5"/>
        <end position="53"/>
    </location>
</feature>
<reference evidence="6" key="2">
    <citation type="journal article" date="2021" name="Genome Biol. Evol.">
        <title>Developing a high-quality reference genome for a parasitic bivalve with doubly uniparental inheritance (Bivalvia: Unionida).</title>
        <authorList>
            <person name="Smith C.H."/>
        </authorList>
    </citation>
    <scope>NUCLEOTIDE SEQUENCE</scope>
    <source>
        <strain evidence="6">CHS0354</strain>
        <tissue evidence="6">Mantle</tissue>
    </source>
</reference>
<keyword evidence="3" id="KW-0862">Zinc</keyword>
<accession>A0AAE0T6S8</accession>
<dbReference type="InterPro" id="IPR035896">
    <property type="entry name" value="AN1-like_Znf"/>
</dbReference>
<dbReference type="SMART" id="SM00154">
    <property type="entry name" value="ZnF_AN1"/>
    <property type="match status" value="2"/>
</dbReference>
<dbReference type="Proteomes" id="UP001195483">
    <property type="component" value="Unassembled WGS sequence"/>
</dbReference>
<keyword evidence="2 4" id="KW-0863">Zinc-finger</keyword>
<dbReference type="PANTHER" id="PTHR14677">
    <property type="entry name" value="ARSENITE INDUCUBLE RNA ASSOCIATED PROTEIN AIP-1-RELATED"/>
    <property type="match status" value="1"/>
</dbReference>
<dbReference type="GO" id="GO:0005737">
    <property type="term" value="C:cytoplasm"/>
    <property type="evidence" value="ECO:0007669"/>
    <property type="project" value="TreeGrafter"/>
</dbReference>
<dbReference type="InterPro" id="IPR000058">
    <property type="entry name" value="Znf_AN1"/>
</dbReference>
<keyword evidence="7" id="KW-1185">Reference proteome</keyword>
<dbReference type="GO" id="GO:0008270">
    <property type="term" value="F:zinc ion binding"/>
    <property type="evidence" value="ECO:0007669"/>
    <property type="project" value="UniProtKB-KW"/>
</dbReference>
<protein>
    <recommendedName>
        <fullName evidence="5">AN1-type domain-containing protein</fullName>
    </recommendedName>
</protein>
<dbReference type="Pfam" id="PF01428">
    <property type="entry name" value="zf-AN1"/>
    <property type="match status" value="2"/>
</dbReference>
<dbReference type="PANTHER" id="PTHR14677:SF37">
    <property type="entry name" value="AN1-TYPE ZINC FINGER PROTEIN 1"/>
    <property type="match status" value="1"/>
</dbReference>
<proteinExistence type="predicted"/>
<reference evidence="6" key="1">
    <citation type="journal article" date="2021" name="Genome Biol. Evol.">
        <title>A High-Quality Reference Genome for a Parasitic Bivalve with Doubly Uniparental Inheritance (Bivalvia: Unionida).</title>
        <authorList>
            <person name="Smith C.H."/>
        </authorList>
    </citation>
    <scope>NUCLEOTIDE SEQUENCE</scope>
    <source>
        <strain evidence="6">CHS0354</strain>
    </source>
</reference>